<dbReference type="CDD" id="cd12348">
    <property type="entry name" value="RRM1_SHARP"/>
    <property type="match status" value="1"/>
</dbReference>
<name>A0A3Q3XA38_MOLML</name>
<dbReference type="InterPro" id="IPR012677">
    <property type="entry name" value="Nucleotide-bd_a/b_plait_sf"/>
</dbReference>
<evidence type="ECO:0000313" key="5">
    <source>
        <dbReference type="Ensembl" id="ENSMMOP00000022449.1"/>
    </source>
</evidence>
<dbReference type="Pfam" id="PF00076">
    <property type="entry name" value="RRM_1"/>
    <property type="match status" value="1"/>
</dbReference>
<evidence type="ECO:0000259" key="4">
    <source>
        <dbReference type="PROSITE" id="PS50102"/>
    </source>
</evidence>
<dbReference type="GO" id="GO:0003723">
    <property type="term" value="F:RNA binding"/>
    <property type="evidence" value="ECO:0007669"/>
    <property type="project" value="UniProtKB-UniRule"/>
</dbReference>
<evidence type="ECO:0000256" key="1">
    <source>
        <dbReference type="ARBA" id="ARBA00022884"/>
    </source>
</evidence>
<organism evidence="5 6">
    <name type="scientific">Mola mola</name>
    <name type="common">Ocean sunfish</name>
    <name type="synonym">Tetraodon mola</name>
    <dbReference type="NCBI Taxonomy" id="94237"/>
    <lineage>
        <taxon>Eukaryota</taxon>
        <taxon>Metazoa</taxon>
        <taxon>Chordata</taxon>
        <taxon>Craniata</taxon>
        <taxon>Vertebrata</taxon>
        <taxon>Euteleostomi</taxon>
        <taxon>Actinopterygii</taxon>
        <taxon>Neopterygii</taxon>
        <taxon>Teleostei</taxon>
        <taxon>Neoteleostei</taxon>
        <taxon>Acanthomorphata</taxon>
        <taxon>Eupercaria</taxon>
        <taxon>Tetraodontiformes</taxon>
        <taxon>Molidae</taxon>
        <taxon>Mola</taxon>
    </lineage>
</organism>
<dbReference type="Ensembl" id="ENSMMOT00000022820.1">
    <property type="protein sequence ID" value="ENSMMOP00000022449.1"/>
    <property type="gene ID" value="ENSMMOG00000017059.1"/>
</dbReference>
<evidence type="ECO:0000256" key="2">
    <source>
        <dbReference type="PROSITE-ProRule" id="PRU00176"/>
    </source>
</evidence>
<dbReference type="InterPro" id="IPR000504">
    <property type="entry name" value="RRM_dom"/>
</dbReference>
<dbReference type="InterPro" id="IPR034172">
    <property type="entry name" value="SHARP_RRM1"/>
</dbReference>
<feature type="compositionally biased region" description="Low complexity" evidence="3">
    <location>
        <begin position="254"/>
        <end position="285"/>
    </location>
</feature>
<dbReference type="PROSITE" id="PS50102">
    <property type="entry name" value="RRM"/>
    <property type="match status" value="1"/>
</dbReference>
<protein>
    <recommendedName>
        <fullName evidence="4">RRM domain-containing protein</fullName>
    </recommendedName>
</protein>
<dbReference type="FunFam" id="3.30.70.330:FF:000150">
    <property type="entry name" value="msx2-interacting protein-like isoform X1"/>
    <property type="match status" value="1"/>
</dbReference>
<reference evidence="5" key="1">
    <citation type="submission" date="2025-08" db="UniProtKB">
        <authorList>
            <consortium name="Ensembl"/>
        </authorList>
    </citation>
    <scope>IDENTIFICATION</scope>
</reference>
<feature type="compositionally biased region" description="Basic and acidic residues" evidence="3">
    <location>
        <begin position="191"/>
        <end position="203"/>
    </location>
</feature>
<dbReference type="AlphaFoldDB" id="A0A3Q3XA38"/>
<evidence type="ECO:0000313" key="6">
    <source>
        <dbReference type="Proteomes" id="UP000261620"/>
    </source>
</evidence>
<accession>A0A3Q3XA38</accession>
<reference evidence="5" key="2">
    <citation type="submission" date="2025-09" db="UniProtKB">
        <authorList>
            <consortium name="Ensembl"/>
        </authorList>
    </citation>
    <scope>IDENTIFICATION</scope>
</reference>
<dbReference type="PANTHER" id="PTHR23189">
    <property type="entry name" value="RNA RECOGNITION MOTIF-CONTAINING"/>
    <property type="match status" value="1"/>
</dbReference>
<dbReference type="OMA" id="YTHHERS"/>
<proteinExistence type="predicted"/>
<dbReference type="Gene3D" id="3.30.70.330">
    <property type="match status" value="1"/>
</dbReference>
<feature type="region of interest" description="Disordered" evidence="3">
    <location>
        <begin position="175"/>
        <end position="203"/>
    </location>
</feature>
<dbReference type="Proteomes" id="UP000261620">
    <property type="component" value="Unplaced"/>
</dbReference>
<keyword evidence="1 2" id="KW-0694">RNA-binding</keyword>
<evidence type="ECO:0000256" key="3">
    <source>
        <dbReference type="SAM" id="MobiDB-lite"/>
    </source>
</evidence>
<feature type="compositionally biased region" description="Basic and acidic residues" evidence="3">
    <location>
        <begin position="216"/>
        <end position="228"/>
    </location>
</feature>
<feature type="compositionally biased region" description="Basic residues" evidence="3">
    <location>
        <begin position="229"/>
        <end position="240"/>
    </location>
</feature>
<dbReference type="STRING" id="94237.ENSMMOP00000022449"/>
<feature type="region of interest" description="Disordered" evidence="3">
    <location>
        <begin position="106"/>
        <end position="163"/>
    </location>
</feature>
<dbReference type="InterPro" id="IPR035979">
    <property type="entry name" value="RBD_domain_sf"/>
</dbReference>
<feature type="compositionally biased region" description="Basic and acidic residues" evidence="3">
    <location>
        <begin position="123"/>
        <end position="163"/>
    </location>
</feature>
<dbReference type="SMART" id="SM00360">
    <property type="entry name" value="RRM"/>
    <property type="match status" value="1"/>
</dbReference>
<sequence>MVRETRHLWVGNLPENVREEKIIEHFKRYGRVESVKVLPKRGSEGGVAAFVDFVDIKSAQKAHNAINKMGDRDLRTDYNEPGTIPSAARGLDDSLSLGSRGRDVSGFTRAAGGPVYGPPTSLHSRDGRYERRLDGTTESRDRAYDHSAYGHHERPGSSFERQRHYETDYYREARERTLSTAGSGRSPCRFETPEPRYESRSREPFTLASVVHRDLYREDRGRRGERSYRHSRSRSPHSTHSRNPSPQRVASQATRPTRSHSGSGSGSRSSSSDSVSSTSSSTSGR</sequence>
<dbReference type="SUPFAM" id="SSF54928">
    <property type="entry name" value="RNA-binding domain, RBD"/>
    <property type="match status" value="1"/>
</dbReference>
<feature type="region of interest" description="Disordered" evidence="3">
    <location>
        <begin position="216"/>
        <end position="285"/>
    </location>
</feature>
<feature type="domain" description="RRM" evidence="4">
    <location>
        <begin position="6"/>
        <end position="81"/>
    </location>
</feature>
<keyword evidence="6" id="KW-1185">Reference proteome</keyword>